<dbReference type="GO" id="GO:0010333">
    <property type="term" value="F:terpene synthase activity"/>
    <property type="evidence" value="ECO:0007669"/>
    <property type="project" value="InterPro"/>
</dbReference>
<dbReference type="GO" id="GO:0000287">
    <property type="term" value="F:magnesium ion binding"/>
    <property type="evidence" value="ECO:0007669"/>
    <property type="project" value="TreeGrafter"/>
</dbReference>
<comment type="caution">
    <text evidence="2">The sequence shown here is derived from an EMBL/GenBank/DDBJ whole genome shotgun (WGS) entry which is preliminary data.</text>
</comment>
<dbReference type="Gene3D" id="1.50.10.20">
    <property type="match status" value="1"/>
</dbReference>
<organism evidence="2 3">
    <name type="scientific">Microbispora cellulosiformans</name>
    <dbReference type="NCBI Taxonomy" id="2614688"/>
    <lineage>
        <taxon>Bacteria</taxon>
        <taxon>Bacillati</taxon>
        <taxon>Actinomycetota</taxon>
        <taxon>Actinomycetes</taxon>
        <taxon>Streptosporangiales</taxon>
        <taxon>Streptosporangiaceae</taxon>
        <taxon>Microbispora</taxon>
    </lineage>
</organism>
<name>A0A5J5JUQ3_9ACTN</name>
<dbReference type="UniPathway" id="UPA00337"/>
<accession>A0A5J5JUQ3</accession>
<reference evidence="2 3" key="1">
    <citation type="submission" date="2019-09" db="EMBL/GenBank/DDBJ databases">
        <title>Screening of Novel Bioactive Compounds from Soil-Associated.</title>
        <authorList>
            <person name="Gong X."/>
        </authorList>
    </citation>
    <scope>NUCLEOTIDE SEQUENCE [LARGE SCALE GENOMIC DNA]</scope>
    <source>
        <strain evidence="2 3">Gxj-6</strain>
    </source>
</reference>
<dbReference type="Gene3D" id="1.50.10.160">
    <property type="match status" value="1"/>
</dbReference>
<feature type="domain" description="Squalene cyclase C-terminal" evidence="1">
    <location>
        <begin position="357"/>
        <end position="494"/>
    </location>
</feature>
<evidence type="ECO:0000259" key="1">
    <source>
        <dbReference type="Pfam" id="PF13243"/>
    </source>
</evidence>
<gene>
    <name evidence="2" type="ORF">F5972_31570</name>
</gene>
<dbReference type="Proteomes" id="UP000327011">
    <property type="component" value="Unassembled WGS sequence"/>
</dbReference>
<dbReference type="InterPro" id="IPR050148">
    <property type="entry name" value="Terpene_synthase-like"/>
</dbReference>
<keyword evidence="3" id="KW-1185">Reference proteome</keyword>
<evidence type="ECO:0000313" key="3">
    <source>
        <dbReference type="Proteomes" id="UP000327011"/>
    </source>
</evidence>
<evidence type="ECO:0000313" key="2">
    <source>
        <dbReference type="EMBL" id="KAA9374444.1"/>
    </source>
</evidence>
<protein>
    <recommendedName>
        <fullName evidence="1">Squalene cyclase C-terminal domain-containing protein</fullName>
    </recommendedName>
</protein>
<dbReference type="PANTHER" id="PTHR31739">
    <property type="entry name" value="ENT-COPALYL DIPHOSPHATE SYNTHASE, CHLOROPLASTIC"/>
    <property type="match status" value="1"/>
</dbReference>
<dbReference type="Pfam" id="PF13243">
    <property type="entry name" value="SQHop_cyclase_C"/>
    <property type="match status" value="1"/>
</dbReference>
<proteinExistence type="predicted"/>
<dbReference type="GO" id="GO:0016102">
    <property type="term" value="P:diterpenoid biosynthetic process"/>
    <property type="evidence" value="ECO:0007669"/>
    <property type="project" value="TreeGrafter"/>
</dbReference>
<dbReference type="PANTHER" id="PTHR31739:SF25">
    <property type="entry name" value="(E,E)-GERANYLLINALOOL SYNTHASE"/>
    <property type="match status" value="1"/>
</dbReference>
<dbReference type="AlphaFoldDB" id="A0A5J5JUQ3"/>
<sequence length="541" mass="57369">MDSWTTGASLNVCDFSPDQPLQGPSDVVSASGELMRDMMSRPWGQVSPSVYETGRLVTLAPWLLGHEDRVAYLVATQRPDGAWGVPDGYGLVPTLSATEALLSVLIRGDQVGDREVLIGAVRRGLRVVSGWLSETAVSALPDTPAIEVIVPALVSLINAHLDGLGECEIGYLPIPEGMSEGPLTRIRQHLESGAALPGKLLHALEVAGQAAASAPAVNPTSIGTVGASPAATAAWLSGSALSDPGHHARRYLEAVALRHGGPVPVGLPITVFERGWVLSWLARAGIPFDVPPEMLADLRAAIGPEGTPAGAGLPPDADTTSVALYALALLGMPCEPDSLWAFETPTHFCTWQGEEGSSVSVNAHVLDAFGQYAMARPEQAHHYAAVLGRLAAWLRERQRPDGSWDDRWHASPYYATVSCALALHEFGGAESTVAVRSAVRWVVTTQREDGSWGRWGGTAEETAYAMQLLLMTGHGPGDEPREEAVRRGYRYLLASADPVDGPALWHDKDLYLPLAIVRAAVLAALHLAQSSGLVVQQAGQL</sequence>
<dbReference type="SUPFAM" id="SSF48239">
    <property type="entry name" value="Terpenoid cyclases/Protein prenyltransferases"/>
    <property type="match status" value="1"/>
</dbReference>
<dbReference type="InterPro" id="IPR008930">
    <property type="entry name" value="Terpenoid_cyclase/PrenylTrfase"/>
</dbReference>
<dbReference type="EMBL" id="VYTZ01000016">
    <property type="protein sequence ID" value="KAA9374444.1"/>
    <property type="molecule type" value="Genomic_DNA"/>
</dbReference>
<dbReference type="InterPro" id="IPR032696">
    <property type="entry name" value="SQ_cyclase_C"/>
</dbReference>